<comment type="subcellular location">
    <subcellularLocation>
        <location evidence="1">Cell membrane</location>
        <topology evidence="1">Multi-pass membrane protein</topology>
    </subcellularLocation>
</comment>
<dbReference type="PANTHER" id="PTHR30175:SF1">
    <property type="entry name" value="PTS SYSTEM ARBUTIN-, CELLOBIOSE-, AND SALICIN-SPECIFIC EIIBC COMPONENT-RELATED"/>
    <property type="match status" value="1"/>
</dbReference>
<feature type="transmembrane region" description="Helical" evidence="11">
    <location>
        <begin position="88"/>
        <end position="105"/>
    </location>
</feature>
<evidence type="ECO:0000256" key="2">
    <source>
        <dbReference type="ARBA" id="ARBA00022448"/>
    </source>
</evidence>
<name>A0A417YML4_9BACI</name>
<keyword evidence="4" id="KW-0762">Sugar transport</keyword>
<keyword evidence="2" id="KW-0813">Transport</keyword>
<dbReference type="Pfam" id="PF02378">
    <property type="entry name" value="PTS_EIIC"/>
    <property type="match status" value="1"/>
</dbReference>
<keyword evidence="8" id="KW-0418">Kinase</keyword>
<dbReference type="AlphaFoldDB" id="A0A417YML4"/>
<feature type="transmembrane region" description="Helical" evidence="11">
    <location>
        <begin position="57"/>
        <end position="81"/>
    </location>
</feature>
<evidence type="ECO:0000259" key="13">
    <source>
        <dbReference type="PROSITE" id="PS51103"/>
    </source>
</evidence>
<dbReference type="Gene3D" id="2.70.70.10">
    <property type="entry name" value="Glucose Permease (Domain IIA)"/>
    <property type="match status" value="1"/>
</dbReference>
<dbReference type="SUPFAM" id="SSF51261">
    <property type="entry name" value="Duplicated hybrid motif"/>
    <property type="match status" value="1"/>
</dbReference>
<sequence>MSQNDVEKKESKLSKVLEVISGSFAPIIGVLAGAGLLKAALSVLSQLGWLSSESGTYIVLSAAGNSIFYFLPVFLGITIAIKLGGNGYVGGAIGAALLTPEIINLVDAGVETVNFLGLPVNLADYSSTVFPIFIAMFVYAALEKFLKRIIYKDIQMFINPLVSLVILVPLTMLIFGPFGNLVGEGLGSIITFLSDKSGLLAGAVLGGTWTFLTIAGLHWTIIPLAIANLANGPDPIIGMAAPAVFAQIAVAIAIFIKTKDNKLKSLAASWILPGSLAGTTEAIYYGILLRFRKTIIYVVIAGAVGGAINGTFGVVMNDFVLPSVLSIPAFSPISQHLVGIGVAFVLGLIFPFILGYQGKNDVTAHLKVIKPETITSPLKGNVIPLTEVNEQLFATNTVGKGAAIQPIEGKVYAPADGEVTTLFPTQHAIGITSNNGAEILIYVGIDTVKLNGQYFNVHVKQGDQVEKGNLLLEFDIKNIEKAGYDITTPVVITNTEEYTNIDVTKEASVSSESSLMKLDL</sequence>
<feature type="transmembrane region" description="Helical" evidence="11">
    <location>
        <begin position="295"/>
        <end position="316"/>
    </location>
</feature>
<evidence type="ECO:0000256" key="7">
    <source>
        <dbReference type="ARBA" id="ARBA00022692"/>
    </source>
</evidence>
<keyword evidence="15" id="KW-1185">Reference proteome</keyword>
<evidence type="ECO:0000256" key="8">
    <source>
        <dbReference type="ARBA" id="ARBA00022777"/>
    </source>
</evidence>
<proteinExistence type="predicted"/>
<feature type="transmembrane region" description="Helical" evidence="11">
    <location>
        <begin position="16"/>
        <end position="37"/>
    </location>
</feature>
<evidence type="ECO:0000256" key="1">
    <source>
        <dbReference type="ARBA" id="ARBA00004651"/>
    </source>
</evidence>
<keyword evidence="5" id="KW-0808">Transferase</keyword>
<keyword evidence="10 11" id="KW-0472">Membrane</keyword>
<dbReference type="GO" id="GO:0005886">
    <property type="term" value="C:plasma membrane"/>
    <property type="evidence" value="ECO:0007669"/>
    <property type="project" value="UniProtKB-SubCell"/>
</dbReference>
<evidence type="ECO:0000313" key="14">
    <source>
        <dbReference type="EMBL" id="RHW35052.1"/>
    </source>
</evidence>
<evidence type="ECO:0000256" key="4">
    <source>
        <dbReference type="ARBA" id="ARBA00022597"/>
    </source>
</evidence>
<dbReference type="PROSITE" id="PS51103">
    <property type="entry name" value="PTS_EIIC_TYPE_1"/>
    <property type="match status" value="1"/>
</dbReference>
<feature type="transmembrane region" description="Helical" evidence="11">
    <location>
        <begin position="336"/>
        <end position="356"/>
    </location>
</feature>
<dbReference type="PROSITE" id="PS51093">
    <property type="entry name" value="PTS_EIIA_TYPE_1"/>
    <property type="match status" value="1"/>
</dbReference>
<dbReference type="RefSeq" id="WP_118888267.1">
    <property type="nucleotide sequence ID" value="NZ_PHUT01000001.1"/>
</dbReference>
<evidence type="ECO:0000313" key="15">
    <source>
        <dbReference type="Proteomes" id="UP000285456"/>
    </source>
</evidence>
<keyword evidence="9 11" id="KW-1133">Transmembrane helix</keyword>
<dbReference type="GO" id="GO:0016301">
    <property type="term" value="F:kinase activity"/>
    <property type="evidence" value="ECO:0007669"/>
    <property type="project" value="UniProtKB-KW"/>
</dbReference>
<feature type="domain" description="PTS EIIC type-1" evidence="13">
    <location>
        <begin position="18"/>
        <end position="368"/>
    </location>
</feature>
<feature type="domain" description="PTS EIIA type-1" evidence="12">
    <location>
        <begin position="390"/>
        <end position="494"/>
    </location>
</feature>
<dbReference type="InterPro" id="IPR001127">
    <property type="entry name" value="PTS_EIIA_1_perm"/>
</dbReference>
<dbReference type="Proteomes" id="UP000285456">
    <property type="component" value="Unassembled WGS sequence"/>
</dbReference>
<evidence type="ECO:0000256" key="10">
    <source>
        <dbReference type="ARBA" id="ARBA00023136"/>
    </source>
</evidence>
<evidence type="ECO:0000256" key="5">
    <source>
        <dbReference type="ARBA" id="ARBA00022679"/>
    </source>
</evidence>
<organism evidence="14 15">
    <name type="scientific">Oceanobacillus profundus</name>
    <dbReference type="NCBI Taxonomy" id="372463"/>
    <lineage>
        <taxon>Bacteria</taxon>
        <taxon>Bacillati</taxon>
        <taxon>Bacillota</taxon>
        <taxon>Bacilli</taxon>
        <taxon>Bacillales</taxon>
        <taxon>Bacillaceae</taxon>
        <taxon>Oceanobacillus</taxon>
    </lineage>
</organism>
<comment type="caution">
    <text evidence="14">The sequence shown here is derived from an EMBL/GenBank/DDBJ whole genome shotgun (WGS) entry which is preliminary data.</text>
</comment>
<evidence type="ECO:0000256" key="6">
    <source>
        <dbReference type="ARBA" id="ARBA00022683"/>
    </source>
</evidence>
<dbReference type="InterPro" id="IPR050558">
    <property type="entry name" value="PTS_Sugar-Specific_Components"/>
</dbReference>
<accession>A0A417YML4</accession>
<dbReference type="InterPro" id="IPR013013">
    <property type="entry name" value="PTS_EIIC_1"/>
</dbReference>
<evidence type="ECO:0000256" key="3">
    <source>
        <dbReference type="ARBA" id="ARBA00022475"/>
    </source>
</evidence>
<feature type="transmembrane region" description="Helical" evidence="11">
    <location>
        <begin position="236"/>
        <end position="256"/>
    </location>
</feature>
<dbReference type="InterPro" id="IPR011055">
    <property type="entry name" value="Dup_hybrid_motif"/>
</dbReference>
<dbReference type="NCBIfam" id="TIGR00830">
    <property type="entry name" value="PTBA"/>
    <property type="match status" value="1"/>
</dbReference>
<dbReference type="OrthoDB" id="9769191at2"/>
<evidence type="ECO:0000256" key="11">
    <source>
        <dbReference type="SAM" id="Phobius"/>
    </source>
</evidence>
<keyword evidence="7 11" id="KW-0812">Transmembrane</keyword>
<gene>
    <name evidence="14" type="ORF">D1B32_00045</name>
</gene>
<dbReference type="Pfam" id="PF00358">
    <property type="entry name" value="PTS_EIIA_1"/>
    <property type="match status" value="1"/>
</dbReference>
<dbReference type="FunFam" id="2.70.70.10:FF:000001">
    <property type="entry name" value="PTS system glucose-specific IIA component"/>
    <property type="match status" value="1"/>
</dbReference>
<dbReference type="EMBL" id="QWEH01000001">
    <property type="protein sequence ID" value="RHW35052.1"/>
    <property type="molecule type" value="Genomic_DNA"/>
</dbReference>
<feature type="transmembrane region" description="Helical" evidence="11">
    <location>
        <begin position="268"/>
        <end position="288"/>
    </location>
</feature>
<keyword evidence="3" id="KW-1003">Cell membrane</keyword>
<dbReference type="GO" id="GO:0009401">
    <property type="term" value="P:phosphoenolpyruvate-dependent sugar phosphotransferase system"/>
    <property type="evidence" value="ECO:0007669"/>
    <property type="project" value="UniProtKB-KW"/>
</dbReference>
<feature type="transmembrane region" description="Helical" evidence="11">
    <location>
        <begin position="125"/>
        <end position="142"/>
    </location>
</feature>
<reference evidence="14 15" key="1">
    <citation type="journal article" date="2007" name="Int. J. Syst. Evol. Microbiol.">
        <title>Oceanobacillus profundus sp. nov., isolated from a deep-sea sediment core.</title>
        <authorList>
            <person name="Kim Y.G."/>
            <person name="Choi D.H."/>
            <person name="Hyun S."/>
            <person name="Cho B.C."/>
        </authorList>
    </citation>
    <scope>NUCLEOTIDE SEQUENCE [LARGE SCALE GENOMIC DNA]</scope>
    <source>
        <strain evidence="14 15">DSM 18246</strain>
    </source>
</reference>
<feature type="transmembrane region" description="Helical" evidence="11">
    <location>
        <begin position="198"/>
        <end position="224"/>
    </location>
</feature>
<keyword evidence="6" id="KW-0598">Phosphotransferase system</keyword>
<feature type="transmembrane region" description="Helical" evidence="11">
    <location>
        <begin position="154"/>
        <end position="178"/>
    </location>
</feature>
<dbReference type="GO" id="GO:0008982">
    <property type="term" value="F:protein-N(PI)-phosphohistidine-sugar phosphotransferase activity"/>
    <property type="evidence" value="ECO:0007669"/>
    <property type="project" value="InterPro"/>
</dbReference>
<evidence type="ECO:0000256" key="9">
    <source>
        <dbReference type="ARBA" id="ARBA00022989"/>
    </source>
</evidence>
<evidence type="ECO:0000259" key="12">
    <source>
        <dbReference type="PROSITE" id="PS51093"/>
    </source>
</evidence>
<dbReference type="PANTHER" id="PTHR30175">
    <property type="entry name" value="PHOSPHOTRANSFERASE SYSTEM TRANSPORT PROTEIN"/>
    <property type="match status" value="1"/>
</dbReference>
<protein>
    <submittedName>
        <fullName evidence="14">PTS beta-glucoside transporter subunit EIIBCA</fullName>
    </submittedName>
</protein>
<dbReference type="InterPro" id="IPR003352">
    <property type="entry name" value="PTS_EIIC"/>
</dbReference>